<dbReference type="AlphaFoldDB" id="A0A1I4CN57"/>
<dbReference type="EMBL" id="FOSP01000016">
    <property type="protein sequence ID" value="SFK81506.1"/>
    <property type="molecule type" value="Genomic_DNA"/>
</dbReference>
<keyword evidence="1" id="KW-1133">Transmembrane helix</keyword>
<dbReference type="InterPro" id="IPR013424">
    <property type="entry name" value="Ice-binding_C"/>
</dbReference>
<proteinExistence type="predicted"/>
<keyword evidence="1" id="KW-0472">Membrane</keyword>
<keyword evidence="1" id="KW-0812">Transmembrane</keyword>
<feature type="transmembrane region" description="Helical" evidence="1">
    <location>
        <begin position="39"/>
        <end position="62"/>
    </location>
</feature>
<keyword evidence="3" id="KW-1185">Reference proteome</keyword>
<dbReference type="NCBIfam" id="TIGR02595">
    <property type="entry name" value="PEP_CTERM"/>
    <property type="match status" value="1"/>
</dbReference>
<organism evidence="2 3">
    <name type="scientific">Nitrosomonas aestuarii</name>
    <dbReference type="NCBI Taxonomy" id="52441"/>
    <lineage>
        <taxon>Bacteria</taxon>
        <taxon>Pseudomonadati</taxon>
        <taxon>Pseudomonadota</taxon>
        <taxon>Betaproteobacteria</taxon>
        <taxon>Nitrosomonadales</taxon>
        <taxon>Nitrosomonadaceae</taxon>
        <taxon>Nitrosomonas</taxon>
    </lineage>
</organism>
<name>A0A1I4CN57_9PROT</name>
<evidence type="ECO:0000256" key="1">
    <source>
        <dbReference type="SAM" id="Phobius"/>
    </source>
</evidence>
<protein>
    <submittedName>
        <fullName evidence="2">VPDSG-CTERM protein sorting domain-containing protein</fullName>
    </submittedName>
</protein>
<reference evidence="3" key="1">
    <citation type="submission" date="2016-10" db="EMBL/GenBank/DDBJ databases">
        <authorList>
            <person name="Varghese N."/>
            <person name="Submissions S."/>
        </authorList>
    </citation>
    <scope>NUCLEOTIDE SEQUENCE [LARGE SCALE GENOMIC DNA]</scope>
    <source>
        <strain evidence="3">Nm69</strain>
    </source>
</reference>
<evidence type="ECO:0000313" key="3">
    <source>
        <dbReference type="Proteomes" id="UP000199533"/>
    </source>
</evidence>
<gene>
    <name evidence="2" type="ORF">SAMN05216302_101639</name>
</gene>
<sequence length="147" mass="16168">MKGHDHVSGTIIASFYFGDKEFFFINIPLEIIMQNKIRLIGLVAVTVCMAMASTVHATYWSLFNIEGESTLSANYVTYASLNDMLTDTNRLGVFQPDPFGFGRNIVGSGSDNKANNPRPMPESPTLVLLGIGLAGFAVARRKKINEY</sequence>
<accession>A0A1I4CN57</accession>
<feature type="transmembrane region" description="Helical" evidence="1">
    <location>
        <begin position="123"/>
        <end position="139"/>
    </location>
</feature>
<dbReference type="Proteomes" id="UP000199533">
    <property type="component" value="Unassembled WGS sequence"/>
</dbReference>
<dbReference type="OrthoDB" id="384721at2"/>
<evidence type="ECO:0000313" key="2">
    <source>
        <dbReference type="EMBL" id="SFK81506.1"/>
    </source>
</evidence>